<sequence>MGKLSSFNKCVIAPSTGSVALSTTQQAVLVKVTHEPSFFWQAIVPGRTRKKKKKSETVEHNQIITRFILVEEEVALSKICTGNSKDYALLRGVNGSGMSIMAH</sequence>
<keyword evidence="2" id="KW-1185">Reference proteome</keyword>
<proteinExistence type="predicted"/>
<evidence type="ECO:0000313" key="2">
    <source>
        <dbReference type="Proteomes" id="UP001476798"/>
    </source>
</evidence>
<protein>
    <submittedName>
        <fullName evidence="1">Uncharacterized protein</fullName>
    </submittedName>
</protein>
<reference evidence="1 2" key="1">
    <citation type="submission" date="2021-06" db="EMBL/GenBank/DDBJ databases">
        <authorList>
            <person name="Palmer J.M."/>
        </authorList>
    </citation>
    <scope>NUCLEOTIDE SEQUENCE [LARGE SCALE GENOMIC DNA]</scope>
    <source>
        <strain evidence="1 2">GA_2019</strain>
        <tissue evidence="1">Muscle</tissue>
    </source>
</reference>
<accession>A0ABV0PWZ8</accession>
<comment type="caution">
    <text evidence="1">The sequence shown here is derived from an EMBL/GenBank/DDBJ whole genome shotgun (WGS) entry which is preliminary data.</text>
</comment>
<name>A0ABV0PWZ8_9TELE</name>
<gene>
    <name evidence="1" type="ORF">GOODEAATRI_010791</name>
</gene>
<evidence type="ECO:0000313" key="1">
    <source>
        <dbReference type="EMBL" id="MEQ2188034.1"/>
    </source>
</evidence>
<dbReference type="Proteomes" id="UP001476798">
    <property type="component" value="Unassembled WGS sequence"/>
</dbReference>
<dbReference type="EMBL" id="JAHRIO010090603">
    <property type="protein sequence ID" value="MEQ2188034.1"/>
    <property type="molecule type" value="Genomic_DNA"/>
</dbReference>
<organism evidence="1 2">
    <name type="scientific">Goodea atripinnis</name>
    <dbReference type="NCBI Taxonomy" id="208336"/>
    <lineage>
        <taxon>Eukaryota</taxon>
        <taxon>Metazoa</taxon>
        <taxon>Chordata</taxon>
        <taxon>Craniata</taxon>
        <taxon>Vertebrata</taxon>
        <taxon>Euteleostomi</taxon>
        <taxon>Actinopterygii</taxon>
        <taxon>Neopterygii</taxon>
        <taxon>Teleostei</taxon>
        <taxon>Neoteleostei</taxon>
        <taxon>Acanthomorphata</taxon>
        <taxon>Ovalentaria</taxon>
        <taxon>Atherinomorphae</taxon>
        <taxon>Cyprinodontiformes</taxon>
        <taxon>Goodeidae</taxon>
        <taxon>Goodea</taxon>
    </lineage>
</organism>